<protein>
    <recommendedName>
        <fullName evidence="6">Protein FAR1-RELATED SEQUENCE</fullName>
    </recommendedName>
</protein>
<evidence type="ECO:0000256" key="3">
    <source>
        <dbReference type="ARBA" id="ARBA00022771"/>
    </source>
</evidence>
<comment type="function">
    <text evidence="6">Putative transcription activator involved in regulating light control of development.</text>
</comment>
<evidence type="ECO:0000313" key="9">
    <source>
        <dbReference type="EMBL" id="CAL1379970.1"/>
    </source>
</evidence>
<name>A0AAV2E329_9ROSI</name>
<dbReference type="PANTHER" id="PTHR31669">
    <property type="entry name" value="PROTEIN FAR1-RELATED SEQUENCE 10-RELATED"/>
    <property type="match status" value="1"/>
</dbReference>
<keyword evidence="6" id="KW-0539">Nucleus</keyword>
<proteinExistence type="inferred from homology"/>
<evidence type="ECO:0000256" key="6">
    <source>
        <dbReference type="RuleBase" id="RU367018"/>
    </source>
</evidence>
<dbReference type="PROSITE" id="PS50966">
    <property type="entry name" value="ZF_SWIM"/>
    <property type="match status" value="1"/>
</dbReference>
<evidence type="ECO:0000313" key="10">
    <source>
        <dbReference type="Proteomes" id="UP001497516"/>
    </source>
</evidence>
<feature type="domain" description="SWIM-type" evidence="8">
    <location>
        <begin position="119"/>
        <end position="155"/>
    </location>
</feature>
<feature type="compositionally biased region" description="Acidic residues" evidence="7">
    <location>
        <begin position="321"/>
        <end position="333"/>
    </location>
</feature>
<evidence type="ECO:0000256" key="1">
    <source>
        <dbReference type="ARBA" id="ARBA00005889"/>
    </source>
</evidence>
<evidence type="ECO:0000256" key="7">
    <source>
        <dbReference type="SAM" id="MobiDB-lite"/>
    </source>
</evidence>
<dbReference type="AlphaFoldDB" id="A0AAV2E329"/>
<dbReference type="PANTHER" id="PTHR31669:SF251">
    <property type="entry name" value="PROTEIN FAR1-RELATED SEQUENCE"/>
    <property type="match status" value="1"/>
</dbReference>
<feature type="region of interest" description="Disordered" evidence="7">
    <location>
        <begin position="250"/>
        <end position="333"/>
    </location>
</feature>
<dbReference type="GO" id="GO:0008270">
    <property type="term" value="F:zinc ion binding"/>
    <property type="evidence" value="ECO:0007669"/>
    <property type="project" value="UniProtKB-UniRule"/>
</dbReference>
<accession>A0AAV2E329</accession>
<dbReference type="InterPro" id="IPR007527">
    <property type="entry name" value="Znf_SWIM"/>
</dbReference>
<keyword evidence="4 6" id="KW-0862">Zinc</keyword>
<gene>
    <name evidence="9" type="ORF">LTRI10_LOCUS21455</name>
</gene>
<sequence length="333" mass="38264">MLTTQASESCNASVRHFLKPNHQLDQFFIHFNSLVEDKRYKERTLDFESINQVPAISSPFSKILKQAAEIYTPRMYRRVEEQYQQMEGYELEPHSNGRDDGFIGYTTFYTKNDIRWDERVVFVDVANAQLECGCRLFNSMGIICRHILKMMVHLGNFGNLAMKTLPEHFILKRWTIHANKKEVDESSTSGRTDEAPYTSNIAGNTTALRYRETTAMLNKLATKLSVADDGVYEKWMKALSKLCKSADHALSRSITSETGGSQPLDGLTMKQKVNPRSHGRERYRSRNEKARGKKKIQYAKQLKDLEILSQVPETQRGSQNMDDEEDLMDLLAS</sequence>
<comment type="similarity">
    <text evidence="1 6">Belongs to the FHY3/FAR1 family.</text>
</comment>
<evidence type="ECO:0000256" key="4">
    <source>
        <dbReference type="ARBA" id="ARBA00022833"/>
    </source>
</evidence>
<organism evidence="9 10">
    <name type="scientific">Linum trigynum</name>
    <dbReference type="NCBI Taxonomy" id="586398"/>
    <lineage>
        <taxon>Eukaryota</taxon>
        <taxon>Viridiplantae</taxon>
        <taxon>Streptophyta</taxon>
        <taxon>Embryophyta</taxon>
        <taxon>Tracheophyta</taxon>
        <taxon>Spermatophyta</taxon>
        <taxon>Magnoliopsida</taxon>
        <taxon>eudicotyledons</taxon>
        <taxon>Gunneridae</taxon>
        <taxon>Pentapetalae</taxon>
        <taxon>rosids</taxon>
        <taxon>fabids</taxon>
        <taxon>Malpighiales</taxon>
        <taxon>Linaceae</taxon>
        <taxon>Linum</taxon>
    </lineage>
</organism>
<dbReference type="GO" id="GO:0006355">
    <property type="term" value="P:regulation of DNA-templated transcription"/>
    <property type="evidence" value="ECO:0007669"/>
    <property type="project" value="UniProtKB-UniRule"/>
</dbReference>
<reference evidence="9 10" key="1">
    <citation type="submission" date="2024-04" db="EMBL/GenBank/DDBJ databases">
        <authorList>
            <person name="Fracassetti M."/>
        </authorList>
    </citation>
    <scope>NUCLEOTIDE SEQUENCE [LARGE SCALE GENOMIC DNA]</scope>
</reference>
<feature type="compositionally biased region" description="Polar residues" evidence="7">
    <location>
        <begin position="252"/>
        <end position="261"/>
    </location>
</feature>
<evidence type="ECO:0000259" key="8">
    <source>
        <dbReference type="PROSITE" id="PS50966"/>
    </source>
</evidence>
<comment type="subcellular location">
    <subcellularLocation>
        <location evidence="6">Nucleus</location>
    </subcellularLocation>
</comment>
<dbReference type="Pfam" id="PF04434">
    <property type="entry name" value="SWIM"/>
    <property type="match status" value="1"/>
</dbReference>
<keyword evidence="10" id="KW-1185">Reference proteome</keyword>
<feature type="compositionally biased region" description="Basic and acidic residues" evidence="7">
    <location>
        <begin position="278"/>
        <end position="290"/>
    </location>
</feature>
<keyword evidence="2 6" id="KW-0479">Metal-binding</keyword>
<dbReference type="InterPro" id="IPR006564">
    <property type="entry name" value="Znf_PMZ"/>
</dbReference>
<feature type="compositionally biased region" description="Polar residues" evidence="7">
    <location>
        <begin position="311"/>
        <end position="320"/>
    </location>
</feature>
<dbReference type="Proteomes" id="UP001497516">
    <property type="component" value="Chromosome 4"/>
</dbReference>
<evidence type="ECO:0000256" key="5">
    <source>
        <dbReference type="PROSITE-ProRule" id="PRU00325"/>
    </source>
</evidence>
<dbReference type="SMART" id="SM00575">
    <property type="entry name" value="ZnF_PMZ"/>
    <property type="match status" value="1"/>
</dbReference>
<keyword evidence="3 5" id="KW-0863">Zinc-finger</keyword>
<dbReference type="GO" id="GO:0005634">
    <property type="term" value="C:nucleus"/>
    <property type="evidence" value="ECO:0007669"/>
    <property type="project" value="UniProtKB-SubCell"/>
</dbReference>
<dbReference type="EMBL" id="OZ034817">
    <property type="protein sequence ID" value="CAL1379970.1"/>
    <property type="molecule type" value="Genomic_DNA"/>
</dbReference>
<evidence type="ECO:0000256" key="2">
    <source>
        <dbReference type="ARBA" id="ARBA00022723"/>
    </source>
</evidence>
<dbReference type="InterPro" id="IPR031052">
    <property type="entry name" value="FHY3/FAR1"/>
</dbReference>